<comment type="caution">
    <text evidence="5">The sequence shown here is derived from an EMBL/GenBank/DDBJ whole genome shotgun (WGS) entry which is preliminary data.</text>
</comment>
<gene>
    <name evidence="5" type="ORF">FB558_4985</name>
</gene>
<evidence type="ECO:0000313" key="6">
    <source>
        <dbReference type="Proteomes" id="UP000315677"/>
    </source>
</evidence>
<protein>
    <submittedName>
        <fullName evidence="5">Carbohydrate ABC transporter substrate-binding protein (CUT1 family)</fullName>
    </submittedName>
</protein>
<dbReference type="Proteomes" id="UP000315677">
    <property type="component" value="Unassembled WGS sequence"/>
</dbReference>
<feature type="signal peptide" evidence="4">
    <location>
        <begin position="1"/>
        <end position="33"/>
    </location>
</feature>
<sequence>MMSASRQFTRRSLLRYGMGATVLGAVGATTACAPIQPAPTNGGGAGTFTVYWNAGHAYDAYQAVFDRFGTDHGVTVNVQKFQWPDLTTKLVADFQSGNVPDLVEETGAGTGIQYGVPGNVLALDELAAGDAEMGFPDDFIEASVTSRQYEGKTYSIPLQLTANGLLFYNKQLLSAAGFPAPPTTWEEFLEVTRATTTGDVSGTALNSDYSYSAPFYYQQQVVYSDVAGGEFMIPADRADLALQYMQDLVHVHRVSPPPVASTDYSGPQKLFSAGRAATFLSGPWDIGPVRTGSPDIDLGLAPPLTGAVQATSLAGSGLMIPAKAKNPELSWELVRRLTALETELAVTAEVGMSMPRKSWAQDPAVADDPDLKVIATALGLVTEEDPQLAASGHRAQVNELYEKAYQEIVIQQRPVGEALADFRTAAKGTLG</sequence>
<dbReference type="PROSITE" id="PS51257">
    <property type="entry name" value="PROKAR_LIPOPROTEIN"/>
    <property type="match status" value="1"/>
</dbReference>
<name>A0A543DJ17_9PSEU</name>
<organism evidence="5 6">
    <name type="scientific">Pseudonocardia kunmingensis</name>
    <dbReference type="NCBI Taxonomy" id="630975"/>
    <lineage>
        <taxon>Bacteria</taxon>
        <taxon>Bacillati</taxon>
        <taxon>Actinomycetota</taxon>
        <taxon>Actinomycetes</taxon>
        <taxon>Pseudonocardiales</taxon>
        <taxon>Pseudonocardiaceae</taxon>
        <taxon>Pseudonocardia</taxon>
    </lineage>
</organism>
<dbReference type="CDD" id="cd13585">
    <property type="entry name" value="PBP2_TMBP_like"/>
    <property type="match status" value="1"/>
</dbReference>
<dbReference type="Gene3D" id="3.40.190.10">
    <property type="entry name" value="Periplasmic binding protein-like II"/>
    <property type="match status" value="2"/>
</dbReference>
<accession>A0A543DJ17</accession>
<dbReference type="InterPro" id="IPR006311">
    <property type="entry name" value="TAT_signal"/>
</dbReference>
<evidence type="ECO:0000313" key="5">
    <source>
        <dbReference type="EMBL" id="TQM09235.1"/>
    </source>
</evidence>
<keyword evidence="6" id="KW-1185">Reference proteome</keyword>
<reference evidence="5 6" key="1">
    <citation type="submission" date="2019-06" db="EMBL/GenBank/DDBJ databases">
        <title>Sequencing the genomes of 1000 actinobacteria strains.</title>
        <authorList>
            <person name="Klenk H.-P."/>
        </authorList>
    </citation>
    <scope>NUCLEOTIDE SEQUENCE [LARGE SCALE GENOMIC DNA]</scope>
    <source>
        <strain evidence="5 6">DSM 45301</strain>
    </source>
</reference>
<dbReference type="PANTHER" id="PTHR30061">
    <property type="entry name" value="MALTOSE-BINDING PERIPLASMIC PROTEIN"/>
    <property type="match status" value="1"/>
</dbReference>
<dbReference type="GO" id="GO:0042956">
    <property type="term" value="P:maltodextrin transmembrane transport"/>
    <property type="evidence" value="ECO:0007669"/>
    <property type="project" value="TreeGrafter"/>
</dbReference>
<dbReference type="Pfam" id="PF13416">
    <property type="entry name" value="SBP_bac_8"/>
    <property type="match status" value="1"/>
</dbReference>
<evidence type="ECO:0000256" key="4">
    <source>
        <dbReference type="SAM" id="SignalP"/>
    </source>
</evidence>
<dbReference type="GO" id="GO:0055052">
    <property type="term" value="C:ATP-binding cassette (ABC) transporter complex, substrate-binding subunit-containing"/>
    <property type="evidence" value="ECO:0007669"/>
    <property type="project" value="TreeGrafter"/>
</dbReference>
<evidence type="ECO:0000256" key="2">
    <source>
        <dbReference type="ARBA" id="ARBA00022448"/>
    </source>
</evidence>
<comment type="similarity">
    <text evidence="1">Belongs to the bacterial solute-binding protein 1 family.</text>
</comment>
<dbReference type="OrthoDB" id="9795467at2"/>
<dbReference type="InterPro" id="IPR006059">
    <property type="entry name" value="SBP"/>
</dbReference>
<feature type="chain" id="PRO_5021814882" evidence="4">
    <location>
        <begin position="34"/>
        <end position="431"/>
    </location>
</feature>
<evidence type="ECO:0000256" key="1">
    <source>
        <dbReference type="ARBA" id="ARBA00008520"/>
    </source>
</evidence>
<proteinExistence type="inferred from homology"/>
<dbReference type="SUPFAM" id="SSF53850">
    <property type="entry name" value="Periplasmic binding protein-like II"/>
    <property type="match status" value="1"/>
</dbReference>
<dbReference type="PANTHER" id="PTHR30061:SF50">
    <property type="entry name" value="MALTOSE_MALTODEXTRIN-BINDING PERIPLASMIC PROTEIN"/>
    <property type="match status" value="1"/>
</dbReference>
<dbReference type="GO" id="GO:1901982">
    <property type="term" value="F:maltose binding"/>
    <property type="evidence" value="ECO:0007669"/>
    <property type="project" value="TreeGrafter"/>
</dbReference>
<keyword evidence="2" id="KW-0813">Transport</keyword>
<dbReference type="PROSITE" id="PS51318">
    <property type="entry name" value="TAT"/>
    <property type="match status" value="1"/>
</dbReference>
<evidence type="ECO:0000256" key="3">
    <source>
        <dbReference type="ARBA" id="ARBA00022729"/>
    </source>
</evidence>
<dbReference type="EMBL" id="VFPA01000003">
    <property type="protein sequence ID" value="TQM09235.1"/>
    <property type="molecule type" value="Genomic_DNA"/>
</dbReference>
<dbReference type="RefSeq" id="WP_142057284.1">
    <property type="nucleotide sequence ID" value="NZ_VFPA01000003.1"/>
</dbReference>
<dbReference type="AlphaFoldDB" id="A0A543DJ17"/>
<dbReference type="GO" id="GO:0015768">
    <property type="term" value="P:maltose transport"/>
    <property type="evidence" value="ECO:0007669"/>
    <property type="project" value="TreeGrafter"/>
</dbReference>
<keyword evidence="3 4" id="KW-0732">Signal</keyword>